<keyword evidence="3" id="KW-0813">Transport</keyword>
<proteinExistence type="inferred from homology"/>
<feature type="transmembrane region" description="Helical" evidence="14">
    <location>
        <begin position="460"/>
        <end position="480"/>
    </location>
</feature>
<feature type="transmembrane region" description="Helical" evidence="14">
    <location>
        <begin position="517"/>
        <end position="536"/>
    </location>
</feature>
<feature type="transmembrane region" description="Helical" evidence="14">
    <location>
        <begin position="244"/>
        <end position="265"/>
    </location>
</feature>
<name>A0ABU1AS26_9BACT</name>
<keyword evidence="10 14" id="KW-0472">Membrane</keyword>
<gene>
    <name evidence="15" type="ORF">QEH52_04990</name>
</gene>
<feature type="transmembrane region" description="Helical" evidence="14">
    <location>
        <begin position="154"/>
        <end position="180"/>
    </location>
</feature>
<evidence type="ECO:0000313" key="16">
    <source>
        <dbReference type="Proteomes" id="UP001225316"/>
    </source>
</evidence>
<keyword evidence="4" id="KW-1003">Cell membrane</keyword>
<evidence type="ECO:0000256" key="8">
    <source>
        <dbReference type="ARBA" id="ARBA00023053"/>
    </source>
</evidence>
<dbReference type="EMBL" id="JARXHW010000007">
    <property type="protein sequence ID" value="MDQ8206853.1"/>
    <property type="molecule type" value="Genomic_DNA"/>
</dbReference>
<dbReference type="Pfam" id="PF00474">
    <property type="entry name" value="SSF"/>
    <property type="match status" value="1"/>
</dbReference>
<evidence type="ECO:0000256" key="12">
    <source>
        <dbReference type="ARBA" id="ARBA00033708"/>
    </source>
</evidence>
<feature type="transmembrane region" description="Helical" evidence="14">
    <location>
        <begin position="696"/>
        <end position="723"/>
    </location>
</feature>
<evidence type="ECO:0000256" key="4">
    <source>
        <dbReference type="ARBA" id="ARBA00022475"/>
    </source>
</evidence>
<comment type="similarity">
    <text evidence="2 13">Belongs to the sodium:solute symporter (SSF) (TC 2.A.21) family.</text>
</comment>
<keyword evidence="5 14" id="KW-0812">Transmembrane</keyword>
<evidence type="ECO:0000256" key="3">
    <source>
        <dbReference type="ARBA" id="ARBA00022448"/>
    </source>
</evidence>
<evidence type="ECO:0000256" key="9">
    <source>
        <dbReference type="ARBA" id="ARBA00023065"/>
    </source>
</evidence>
<sequence>MHLIDWLIAIVPVVFIISIAVYSKKYVRGVVDYLAAGRVAGRYVICAGDLTAGLSVITLVGLVEAKYQVGYALTFWEYLTVPVWIVMGLTGFCVYRFRETRSLSIGQFLEMRYNRPLRIVAATIRTLAEMVTNAIGPAVAANFFIYFLGLPHEVMVMGVALPTFTLVVTSSLALCMLIIWPGGRISLLISDAFQGLMSYPIFVIIAGYIYLHFGWHDTIGPVMIDRVDGESFINPFDIEKLRDFNIFALFVTIMGSILNRASWIGNDTSTSGRTPHEQKMAGILGTWRSLFAGLMMLLVAVMIIALMTHGKFSSEAHDIRSELTEKVAMESVPDLEARAGLEHSLAQVPIPRHEIGVDAPLSQDHNIDTPYIAAARDALSGTPEGNQQFQKFRTLYHQMMLPVALKNLLPTGLMGLFLLLMIMLLISTDDSRVFNASSTIVQDLIVPFIKEPLTPKQHLLLFRLCSLAVCIFFFVVSIFFVQIDYIIMFTTMMTALWLGGAGPIMVFGLYSRFGTTTGAFGAIIFGSGFSLIGLFLQRNWAEVVYPWLERNNWSHSVGSFLETVSSPFNPYVAWEMSAVKFPINSYEMYFMAMCSGIAAYVLGSLITQKEPYNLDRLLHRGEYDVANEYKEPFKWSVHNAFKKLLGITPEYTRGDKIITWSVFGYAIIYKFCLCFLGVLVLNLFSPWSDEAWSQYFFITSLVVTGILGIVSTFWFLIGGVIDLRKLFRDLASRIDDPLDNGMVEGHVSLADKAAFEAREHKSEED</sequence>
<feature type="transmembrane region" description="Helical" evidence="14">
    <location>
        <begin position="75"/>
        <end position="98"/>
    </location>
</feature>
<dbReference type="RefSeq" id="WP_308948980.1">
    <property type="nucleotide sequence ID" value="NZ_JARXHW010000007.1"/>
</dbReference>
<feature type="transmembrane region" description="Helical" evidence="14">
    <location>
        <begin position="662"/>
        <end position="684"/>
    </location>
</feature>
<feature type="transmembrane region" description="Helical" evidence="14">
    <location>
        <begin position="286"/>
        <end position="307"/>
    </location>
</feature>
<comment type="subcellular location">
    <subcellularLocation>
        <location evidence="1">Cell membrane</location>
        <topology evidence="1">Multi-pass membrane protein</topology>
    </subcellularLocation>
</comment>
<keyword evidence="16" id="KW-1185">Reference proteome</keyword>
<dbReference type="PROSITE" id="PS50283">
    <property type="entry name" value="NA_SOLUT_SYMP_3"/>
    <property type="match status" value="1"/>
</dbReference>
<feature type="transmembrane region" description="Helical" evidence="14">
    <location>
        <begin position="43"/>
        <end position="63"/>
    </location>
</feature>
<evidence type="ECO:0008006" key="17">
    <source>
        <dbReference type="Google" id="ProtNLM"/>
    </source>
</evidence>
<comment type="caution">
    <text evidence="15">The sequence shown here is derived from an EMBL/GenBank/DDBJ whole genome shotgun (WGS) entry which is preliminary data.</text>
</comment>
<keyword evidence="9" id="KW-0406">Ion transport</keyword>
<reference evidence="15 16" key="1">
    <citation type="submission" date="2023-04" db="EMBL/GenBank/DDBJ databases">
        <title>A novel bacteria isolated from coastal sediment.</title>
        <authorList>
            <person name="Liu X.-J."/>
            <person name="Du Z.-J."/>
        </authorList>
    </citation>
    <scope>NUCLEOTIDE SEQUENCE [LARGE SCALE GENOMIC DNA]</scope>
    <source>
        <strain evidence="15 16">SDUM461003</strain>
    </source>
</reference>
<keyword evidence="7 14" id="KW-1133">Transmembrane helix</keyword>
<evidence type="ECO:0000256" key="7">
    <source>
        <dbReference type="ARBA" id="ARBA00022989"/>
    </source>
</evidence>
<evidence type="ECO:0000256" key="6">
    <source>
        <dbReference type="ARBA" id="ARBA00022847"/>
    </source>
</evidence>
<dbReference type="InterPro" id="IPR001734">
    <property type="entry name" value="Na/solute_symporter"/>
</dbReference>
<keyword evidence="11" id="KW-0739">Sodium transport</keyword>
<feature type="transmembrane region" description="Helical" evidence="14">
    <location>
        <begin position="588"/>
        <end position="607"/>
    </location>
</feature>
<evidence type="ECO:0000256" key="2">
    <source>
        <dbReference type="ARBA" id="ARBA00006434"/>
    </source>
</evidence>
<evidence type="ECO:0000256" key="14">
    <source>
        <dbReference type="SAM" id="Phobius"/>
    </source>
</evidence>
<accession>A0ABU1AS26</accession>
<evidence type="ECO:0000256" key="1">
    <source>
        <dbReference type="ARBA" id="ARBA00004651"/>
    </source>
</evidence>
<comment type="catalytic activity">
    <reaction evidence="12">
        <text>L-proline(in) + Na(+)(in) = L-proline(out) + Na(+)(out)</text>
        <dbReference type="Rhea" id="RHEA:28967"/>
        <dbReference type="ChEBI" id="CHEBI:29101"/>
        <dbReference type="ChEBI" id="CHEBI:60039"/>
    </reaction>
</comment>
<evidence type="ECO:0000313" key="15">
    <source>
        <dbReference type="EMBL" id="MDQ8206853.1"/>
    </source>
</evidence>
<protein>
    <recommendedName>
        <fullName evidence="17">Sodium:panthothenate symporter</fullName>
    </recommendedName>
</protein>
<dbReference type="PANTHER" id="PTHR48086:SF3">
    <property type="entry name" value="SODIUM_PROLINE SYMPORTER"/>
    <property type="match status" value="1"/>
</dbReference>
<evidence type="ECO:0000256" key="10">
    <source>
        <dbReference type="ARBA" id="ARBA00023136"/>
    </source>
</evidence>
<dbReference type="Proteomes" id="UP001225316">
    <property type="component" value="Unassembled WGS sequence"/>
</dbReference>
<feature type="transmembrane region" description="Helical" evidence="14">
    <location>
        <begin position="6"/>
        <end position="22"/>
    </location>
</feature>
<feature type="transmembrane region" description="Helical" evidence="14">
    <location>
        <begin position="408"/>
        <end position="426"/>
    </location>
</feature>
<feature type="transmembrane region" description="Helical" evidence="14">
    <location>
        <begin position="486"/>
        <end position="510"/>
    </location>
</feature>
<dbReference type="InterPro" id="IPR050277">
    <property type="entry name" value="Sodium:Solute_Symporter"/>
</dbReference>
<keyword evidence="6" id="KW-0769">Symport</keyword>
<evidence type="ECO:0000256" key="5">
    <source>
        <dbReference type="ARBA" id="ARBA00022692"/>
    </source>
</evidence>
<feature type="transmembrane region" description="Helical" evidence="14">
    <location>
        <begin position="192"/>
        <end position="211"/>
    </location>
</feature>
<evidence type="ECO:0000256" key="11">
    <source>
        <dbReference type="ARBA" id="ARBA00023201"/>
    </source>
</evidence>
<organism evidence="15 16">
    <name type="scientific">Thalassobacterium maritimum</name>
    <dbReference type="NCBI Taxonomy" id="3041265"/>
    <lineage>
        <taxon>Bacteria</taxon>
        <taxon>Pseudomonadati</taxon>
        <taxon>Verrucomicrobiota</taxon>
        <taxon>Opitutia</taxon>
        <taxon>Puniceicoccales</taxon>
        <taxon>Coraliomargaritaceae</taxon>
        <taxon>Thalassobacterium</taxon>
    </lineage>
</organism>
<dbReference type="Gene3D" id="1.20.1730.10">
    <property type="entry name" value="Sodium/glucose cotransporter"/>
    <property type="match status" value="1"/>
</dbReference>
<feature type="transmembrane region" description="Helical" evidence="14">
    <location>
        <begin position="119"/>
        <end position="148"/>
    </location>
</feature>
<evidence type="ECO:0000256" key="13">
    <source>
        <dbReference type="RuleBase" id="RU362091"/>
    </source>
</evidence>
<dbReference type="InterPro" id="IPR038377">
    <property type="entry name" value="Na/Glc_symporter_sf"/>
</dbReference>
<keyword evidence="8" id="KW-0915">Sodium</keyword>
<dbReference type="PANTHER" id="PTHR48086">
    <property type="entry name" value="SODIUM/PROLINE SYMPORTER-RELATED"/>
    <property type="match status" value="1"/>
</dbReference>